<keyword evidence="4" id="KW-1185">Reference proteome</keyword>
<evidence type="ECO:0000256" key="1">
    <source>
        <dbReference type="SAM" id="MobiDB-lite"/>
    </source>
</evidence>
<dbReference type="STRING" id="58117.SAMN05421833_106298"/>
<dbReference type="AlphaFoldDB" id="A0A1N6YVG7"/>
<feature type="region of interest" description="Disordered" evidence="1">
    <location>
        <begin position="177"/>
        <end position="207"/>
    </location>
</feature>
<name>A0A1N6YVG7_9ACTN</name>
<proteinExistence type="predicted"/>
<protein>
    <submittedName>
        <fullName evidence="3">Uncharacterized protein</fullName>
    </submittedName>
</protein>
<evidence type="ECO:0000313" key="3">
    <source>
        <dbReference type="EMBL" id="SIR18566.1"/>
    </source>
</evidence>
<feature type="signal peptide" evidence="2">
    <location>
        <begin position="1"/>
        <end position="24"/>
    </location>
</feature>
<keyword evidence="2" id="KW-0732">Signal</keyword>
<accession>A0A1N6YVG7</accession>
<dbReference type="Proteomes" id="UP000186096">
    <property type="component" value="Unassembled WGS sequence"/>
</dbReference>
<reference evidence="4" key="1">
    <citation type="submission" date="2017-01" db="EMBL/GenBank/DDBJ databases">
        <authorList>
            <person name="Varghese N."/>
            <person name="Submissions S."/>
        </authorList>
    </citation>
    <scope>NUCLEOTIDE SEQUENCE [LARGE SCALE GENOMIC DNA]</scope>
    <source>
        <strain evidence="4">ATCC 12950</strain>
    </source>
</reference>
<organism evidence="3 4">
    <name type="scientific">Microbispora rosea</name>
    <dbReference type="NCBI Taxonomy" id="58117"/>
    <lineage>
        <taxon>Bacteria</taxon>
        <taxon>Bacillati</taxon>
        <taxon>Actinomycetota</taxon>
        <taxon>Actinomycetes</taxon>
        <taxon>Streptosporangiales</taxon>
        <taxon>Streptosporangiaceae</taxon>
        <taxon>Microbispora</taxon>
    </lineage>
</organism>
<evidence type="ECO:0000313" key="4">
    <source>
        <dbReference type="Proteomes" id="UP000186096"/>
    </source>
</evidence>
<feature type="compositionally biased region" description="Basic and acidic residues" evidence="1">
    <location>
        <begin position="186"/>
        <end position="195"/>
    </location>
</feature>
<gene>
    <name evidence="3" type="ORF">SAMN05421833_106298</name>
</gene>
<feature type="chain" id="PRO_5039237391" evidence="2">
    <location>
        <begin position="25"/>
        <end position="207"/>
    </location>
</feature>
<dbReference type="EMBL" id="FTNI01000006">
    <property type="protein sequence ID" value="SIR18566.1"/>
    <property type="molecule type" value="Genomic_DNA"/>
</dbReference>
<evidence type="ECO:0000256" key="2">
    <source>
        <dbReference type="SAM" id="SignalP"/>
    </source>
</evidence>
<sequence length="207" mass="21092">MKKRSMILAGVVMTVGLGIGGATAASATSTGAPKPGVACVVKGKPTTAEEGKSTVKVDRDGKVFVDGKEVPKGKLSTLCKRPPLPGKGVVCIMKVKADKGDIHRGGGVKVRKVKGGKVFVDGKEVSKRKLSTLCKRPPLPGKGVVCIVHVKAGESGGFGTSGEKVYVDGKPAPKGKAGIKCPMPKKLGEGMKDVPAEDGAPVTVTPN</sequence>